<dbReference type="InterPro" id="IPR027417">
    <property type="entry name" value="P-loop_NTPase"/>
</dbReference>
<organism evidence="1">
    <name type="scientific">Amphimedon queenslandica</name>
    <name type="common">Sponge</name>
    <dbReference type="NCBI Taxonomy" id="400682"/>
    <lineage>
        <taxon>Eukaryota</taxon>
        <taxon>Metazoa</taxon>
        <taxon>Porifera</taxon>
        <taxon>Demospongiae</taxon>
        <taxon>Heteroscleromorpha</taxon>
        <taxon>Haplosclerida</taxon>
        <taxon>Niphatidae</taxon>
        <taxon>Amphimedon</taxon>
    </lineage>
</organism>
<evidence type="ECO:0008006" key="2">
    <source>
        <dbReference type="Google" id="ProtNLM"/>
    </source>
</evidence>
<dbReference type="PANTHER" id="PTHR47642">
    <property type="entry name" value="ATP-DEPENDENT DNA HELICASE"/>
    <property type="match status" value="1"/>
</dbReference>
<dbReference type="SUPFAM" id="SSF52540">
    <property type="entry name" value="P-loop containing nucleoside triphosphate hydrolases"/>
    <property type="match status" value="1"/>
</dbReference>
<dbReference type="InterPro" id="IPR051055">
    <property type="entry name" value="PIF1_helicase"/>
</dbReference>
<protein>
    <recommendedName>
        <fullName evidence="2">ATP-dependent DNA helicase</fullName>
    </recommendedName>
</protein>
<dbReference type="EnsemblMetazoa" id="Aqu2.1.35368_001">
    <property type="protein sequence ID" value="Aqu2.1.35368_001"/>
    <property type="gene ID" value="Aqu2.1.35368"/>
</dbReference>
<sequence length="159" mass="18215">MQLLPYVKRVTIYNKKSRKSWKSYTRILIILEANLKLAVGSKVMLRCNVSVEEGLLNGAFGTVQAILATCITDKFDRISNPCEIEQIKRKFMVMKNVYVYRSQFPLILTFTVNIHKCQGRSLDNAIIDLFDNVFKKGMAYVALSWVRTLSGVHLTCFNP</sequence>
<accession>A0A1X7V5S8</accession>
<dbReference type="PANTHER" id="PTHR47642:SF5">
    <property type="entry name" value="ATP-DEPENDENT DNA HELICASE"/>
    <property type="match status" value="1"/>
</dbReference>
<dbReference type="AlphaFoldDB" id="A0A1X7V5S8"/>
<name>A0A1X7V5S8_AMPQE</name>
<dbReference type="InParanoid" id="A0A1X7V5S8"/>
<reference evidence="1" key="1">
    <citation type="submission" date="2017-05" db="UniProtKB">
        <authorList>
            <consortium name="EnsemblMetazoa"/>
        </authorList>
    </citation>
    <scope>IDENTIFICATION</scope>
</reference>
<evidence type="ECO:0000313" key="1">
    <source>
        <dbReference type="EnsemblMetazoa" id="Aqu2.1.35368_001"/>
    </source>
</evidence>
<proteinExistence type="predicted"/>